<organism evidence="2">
    <name type="scientific">Tanacetum cinerariifolium</name>
    <name type="common">Dalmatian daisy</name>
    <name type="synonym">Chrysanthemum cinerariifolium</name>
    <dbReference type="NCBI Taxonomy" id="118510"/>
    <lineage>
        <taxon>Eukaryota</taxon>
        <taxon>Viridiplantae</taxon>
        <taxon>Streptophyta</taxon>
        <taxon>Embryophyta</taxon>
        <taxon>Tracheophyta</taxon>
        <taxon>Spermatophyta</taxon>
        <taxon>Magnoliopsida</taxon>
        <taxon>eudicotyledons</taxon>
        <taxon>Gunneridae</taxon>
        <taxon>Pentapetalae</taxon>
        <taxon>asterids</taxon>
        <taxon>campanulids</taxon>
        <taxon>Asterales</taxon>
        <taxon>Asteraceae</taxon>
        <taxon>Asteroideae</taxon>
        <taxon>Anthemideae</taxon>
        <taxon>Anthemidinae</taxon>
        <taxon>Tanacetum</taxon>
    </lineage>
</organism>
<dbReference type="InterPro" id="IPR026960">
    <property type="entry name" value="RVT-Znf"/>
</dbReference>
<protein>
    <submittedName>
        <fullName evidence="2">Reverse transcriptase domain, reverse transcriptase zinc-binding domain protein</fullName>
    </submittedName>
</protein>
<dbReference type="PANTHER" id="PTHR36617">
    <property type="entry name" value="PROTEIN, PUTATIVE-RELATED"/>
    <property type="match status" value="1"/>
</dbReference>
<name>A0A6L2P389_TANCI</name>
<reference evidence="2" key="1">
    <citation type="journal article" date="2019" name="Sci. Rep.">
        <title>Draft genome of Tanacetum cinerariifolium, the natural source of mosquito coil.</title>
        <authorList>
            <person name="Yamashiro T."/>
            <person name="Shiraishi A."/>
            <person name="Satake H."/>
            <person name="Nakayama K."/>
        </authorList>
    </citation>
    <scope>NUCLEOTIDE SEQUENCE</scope>
</reference>
<comment type="caution">
    <text evidence="2">The sequence shown here is derived from an EMBL/GenBank/DDBJ whole genome shotgun (WGS) entry which is preliminary data.</text>
</comment>
<keyword evidence="2" id="KW-0548">Nucleotidyltransferase</keyword>
<keyword evidence="2" id="KW-0808">Transferase</keyword>
<evidence type="ECO:0000259" key="1">
    <source>
        <dbReference type="Pfam" id="PF13966"/>
    </source>
</evidence>
<feature type="domain" description="Reverse transcriptase zinc-binding" evidence="1">
    <location>
        <begin position="139"/>
        <end position="204"/>
    </location>
</feature>
<dbReference type="EMBL" id="BKCJ010010709">
    <property type="protein sequence ID" value="GEU92786.1"/>
    <property type="molecule type" value="Genomic_DNA"/>
</dbReference>
<accession>A0A6L2P389</accession>
<evidence type="ECO:0000313" key="2">
    <source>
        <dbReference type="EMBL" id="GEU92786.1"/>
    </source>
</evidence>
<dbReference type="GO" id="GO:0003964">
    <property type="term" value="F:RNA-directed DNA polymerase activity"/>
    <property type="evidence" value="ECO:0007669"/>
    <property type="project" value="UniProtKB-KW"/>
</dbReference>
<sequence>MFKRKVGNGHGARFWNDIWLGGPTISSSFPMLYRLDANPNYLVSERIPIASSPPLPIVNLVMGLSSPPPGLIFHLAWRRDIRTGHELEELNNLINLLAQVHLSEQPDSWECTLNNSRSFTVQGMRSHITSLSNLPVGHPTRWNKGLPIKININTWLVSNGRLPSRSNTNLRGIDLHSVRCPMCDNDIETEENVFASCPIAVDTWKQVLKWWRVNNVSMQNLLEVINLADHAPIEGKHLHFFNLVVQTTIWSIWRTPFSH</sequence>
<proteinExistence type="predicted"/>
<dbReference type="Pfam" id="PF13966">
    <property type="entry name" value="zf-RVT"/>
    <property type="match status" value="1"/>
</dbReference>
<dbReference type="AlphaFoldDB" id="A0A6L2P389"/>
<keyword evidence="2" id="KW-0695">RNA-directed DNA polymerase</keyword>
<dbReference type="PANTHER" id="PTHR36617:SF15">
    <property type="entry name" value="REVERSE TRANSCRIPTASE ZINC-BINDING DOMAIN-CONTAINING PROTEIN"/>
    <property type="match status" value="1"/>
</dbReference>
<gene>
    <name evidence="2" type="ORF">Tci_064764</name>
</gene>